<dbReference type="InterPro" id="IPR013762">
    <property type="entry name" value="Integrase-like_cat_sf"/>
</dbReference>
<evidence type="ECO:0000313" key="4">
    <source>
        <dbReference type="EMBL" id="GAA2267225.1"/>
    </source>
</evidence>
<dbReference type="Proteomes" id="UP001500305">
    <property type="component" value="Unassembled WGS sequence"/>
</dbReference>
<dbReference type="InterPro" id="IPR002104">
    <property type="entry name" value="Integrase_catalytic"/>
</dbReference>
<dbReference type="PANTHER" id="PTHR30349:SF64">
    <property type="entry name" value="PROPHAGE INTEGRASE INTD-RELATED"/>
    <property type="match status" value="1"/>
</dbReference>
<proteinExistence type="predicted"/>
<comment type="caution">
    <text evidence="4">The sequence shown here is derived from an EMBL/GenBank/DDBJ whole genome shotgun (WGS) entry which is preliminary data.</text>
</comment>
<dbReference type="Pfam" id="PF00589">
    <property type="entry name" value="Phage_integrase"/>
    <property type="match status" value="1"/>
</dbReference>
<protein>
    <submittedName>
        <fullName evidence="4">Site-specific integrase</fullName>
    </submittedName>
</protein>
<keyword evidence="1" id="KW-0233">DNA recombination</keyword>
<evidence type="ECO:0000256" key="1">
    <source>
        <dbReference type="ARBA" id="ARBA00023172"/>
    </source>
</evidence>
<feature type="compositionally biased region" description="Polar residues" evidence="2">
    <location>
        <begin position="1"/>
        <end position="12"/>
    </location>
</feature>
<dbReference type="CDD" id="cd00397">
    <property type="entry name" value="DNA_BRE_C"/>
    <property type="match status" value="1"/>
</dbReference>
<feature type="region of interest" description="Disordered" evidence="2">
    <location>
        <begin position="1"/>
        <end position="20"/>
    </location>
</feature>
<dbReference type="PANTHER" id="PTHR30349">
    <property type="entry name" value="PHAGE INTEGRASE-RELATED"/>
    <property type="match status" value="1"/>
</dbReference>
<dbReference type="PROSITE" id="PS51898">
    <property type="entry name" value="TYR_RECOMBINASE"/>
    <property type="match status" value="1"/>
</dbReference>
<reference evidence="5" key="1">
    <citation type="journal article" date="2019" name="Int. J. Syst. Evol. Microbiol.">
        <title>The Global Catalogue of Microorganisms (GCM) 10K type strain sequencing project: providing services to taxonomists for standard genome sequencing and annotation.</title>
        <authorList>
            <consortium name="The Broad Institute Genomics Platform"/>
            <consortium name="The Broad Institute Genome Sequencing Center for Infectious Disease"/>
            <person name="Wu L."/>
            <person name="Ma J."/>
        </authorList>
    </citation>
    <scope>NUCLEOTIDE SEQUENCE [LARGE SCALE GENOMIC DNA]</scope>
    <source>
        <strain evidence="5">JCM 7356</strain>
    </source>
</reference>
<dbReference type="EMBL" id="BAAATR010000034">
    <property type="protein sequence ID" value="GAA2267225.1"/>
    <property type="molecule type" value="Genomic_DNA"/>
</dbReference>
<evidence type="ECO:0000313" key="5">
    <source>
        <dbReference type="Proteomes" id="UP001500305"/>
    </source>
</evidence>
<feature type="domain" description="Tyr recombinase" evidence="3">
    <location>
        <begin position="471"/>
        <end position="683"/>
    </location>
</feature>
<dbReference type="Gene3D" id="1.10.443.10">
    <property type="entry name" value="Intergrase catalytic core"/>
    <property type="match status" value="1"/>
</dbReference>
<accession>A0ABP5RMJ3</accession>
<dbReference type="InterPro" id="IPR011010">
    <property type="entry name" value="DNA_brk_join_enz"/>
</dbReference>
<gene>
    <name evidence="4" type="ORF">GCM10010430_60520</name>
</gene>
<dbReference type="RefSeq" id="WP_344639704.1">
    <property type="nucleotide sequence ID" value="NZ_BAAATR010000034.1"/>
</dbReference>
<sequence>MPKSQVSPTTGVSRRHGPVAEGLHFPSRFVSGQMQAAPAVAATPPRPFGSLARATPTRISELATTTWDGAKVTQLQRGGATAAVLQYLDTFRGETWQERWDNSPLGRGEISASMIGNSRSTGQSLTTGVRSLFSLRAIRPSLLAFYRHTFNNYAEAFIVAQGDPVLDKYAQDVAAHDMRWEHKRRALFDVCCLLTVQDVALADLTAESLLHHGHETRKVRSSVLRPGKKDANLFPGRAAWQVLHATGHFAPNVPATMREALHRGQQSVEQLVDRYPIRNRAVRQLLLDYCTRRRADTDYATLVNLVLAVVHHFWEKIERINPDQADLRIAPEVYATWRQMITMKDDGTPRAGQDSIVIGVRSFYYDLHTWAAEEPERWAQWVAPCPVPPSELRGLGKRRRRINERSADRTRQRQPLLPVLVDHVETRYDRARALLERATQAEKDEPFIFNNRAYRRVITDADRKLQRHGEVPVRALDEATGEIIRVTAEEDNAFWDWACVETLRHSGVRIEELCELTHLSIRQYQRPNGEVIALLVVAPSKTDRERVIPMSPELFHVIASVIRRLTRDGRPIAQLSRFDPHDKLFSPPMPFLFQRQLGSSRAVISIGTVQKMIERRCIALAEEHPGFRGLKFTPHDFRRIFTTELVNSGLPIHIGAALLGHLNVQTTRGYVAVFEEDVINHYQTHLQHRRAIRPEDEYRPATSEEWTEFEEHFDKRKVELGSCARPYGTPCQHEHACIRCPMLHVNPKMLGRLDELEDDLVARRARAETEGWTGEVEGLDLTLSFLRAKKEETKRWTKRPTVDLGIPRPRSASGRPDQP</sequence>
<name>A0ABP5RMJ3_9ACTN</name>
<keyword evidence="5" id="KW-1185">Reference proteome</keyword>
<evidence type="ECO:0000259" key="3">
    <source>
        <dbReference type="PROSITE" id="PS51898"/>
    </source>
</evidence>
<organism evidence="4 5">
    <name type="scientific">Kitasatospora cystarginea</name>
    <dbReference type="NCBI Taxonomy" id="58350"/>
    <lineage>
        <taxon>Bacteria</taxon>
        <taxon>Bacillati</taxon>
        <taxon>Actinomycetota</taxon>
        <taxon>Actinomycetes</taxon>
        <taxon>Kitasatosporales</taxon>
        <taxon>Streptomycetaceae</taxon>
        <taxon>Kitasatospora</taxon>
    </lineage>
</organism>
<dbReference type="InterPro" id="IPR050090">
    <property type="entry name" value="Tyrosine_recombinase_XerCD"/>
</dbReference>
<evidence type="ECO:0000256" key="2">
    <source>
        <dbReference type="SAM" id="MobiDB-lite"/>
    </source>
</evidence>
<feature type="region of interest" description="Disordered" evidence="2">
    <location>
        <begin position="796"/>
        <end position="819"/>
    </location>
</feature>
<dbReference type="SUPFAM" id="SSF56349">
    <property type="entry name" value="DNA breaking-rejoining enzymes"/>
    <property type="match status" value="1"/>
</dbReference>